<keyword evidence="3" id="KW-1185">Reference proteome</keyword>
<dbReference type="PANTHER" id="PTHR48465:SF1">
    <property type="entry name" value="PROTEIN SSUH2 HOMOLOG"/>
    <property type="match status" value="1"/>
</dbReference>
<sequence>MNHDGRSTRQSSRGTVTPTAPPLHLYDEGSSYKYHNGAVQAEHSAHHEGQIPSKHVTPPPDAVDDEPEPSAPPLELMDKVRGYESASFEAVAIPPPLDTTLKKSESEIQRSPLPSIPHLTEKEVRDALIKEVSTHCCYGTGAARDMAITEIKHSIAFHYTLETFTEKRTTCWAFEPYIGGPLEKLDSGDAPFPWDIPSEPPVYFSNHAVQLEVPYTASIKVCHVCGGPGRKKCATCSGKGWEYCFHCHGDGFSPVTLRTETKDCLHCTGSGQRKCWKCSGEGMALCKGCSGTGQIKCFIRLTIKWTNHMDDHVVEKVAALDDDKIRNVSGEIICQEEEVNLLPLTHFPDTTVSMASAQILQNHAISFPEEKVLKQRHKVSIVPVAAVSYKWRNHDGLFHVYGFEQRVYAPNYPQTCFCCCCSIL</sequence>
<name>A0A8X6M5N5_TRICU</name>
<accession>A0A8X6M5N5</accession>
<gene>
    <name evidence="2" type="primary">ssuh2</name>
    <name evidence="2" type="ORF">TNCT_637071</name>
</gene>
<dbReference type="InterPro" id="IPR052789">
    <property type="entry name" value="SSUH2_homolog"/>
</dbReference>
<feature type="compositionally biased region" description="Polar residues" evidence="1">
    <location>
        <begin position="8"/>
        <end position="18"/>
    </location>
</feature>
<dbReference type="PANTHER" id="PTHR48465">
    <property type="entry name" value="PROTEIN SSUH2 HOMOLOG"/>
    <property type="match status" value="1"/>
</dbReference>
<comment type="caution">
    <text evidence="2">The sequence shown here is derived from an EMBL/GenBank/DDBJ whole genome shotgun (WGS) entry which is preliminary data.</text>
</comment>
<dbReference type="EMBL" id="BMAO01029817">
    <property type="protein sequence ID" value="GFR34120.1"/>
    <property type="molecule type" value="Genomic_DNA"/>
</dbReference>
<protein>
    <submittedName>
        <fullName evidence="2">Protein SSUH2 homolog</fullName>
    </submittedName>
</protein>
<dbReference type="AlphaFoldDB" id="A0A8X6M5N5"/>
<evidence type="ECO:0000256" key="1">
    <source>
        <dbReference type="SAM" id="MobiDB-lite"/>
    </source>
</evidence>
<reference evidence="2" key="1">
    <citation type="submission" date="2020-07" db="EMBL/GenBank/DDBJ databases">
        <title>Multicomponent nature underlies the extraordinary mechanical properties of spider dragline silk.</title>
        <authorList>
            <person name="Kono N."/>
            <person name="Nakamura H."/>
            <person name="Mori M."/>
            <person name="Yoshida Y."/>
            <person name="Ohtoshi R."/>
            <person name="Malay A.D."/>
            <person name="Moran D.A.P."/>
            <person name="Tomita M."/>
            <person name="Numata K."/>
            <person name="Arakawa K."/>
        </authorList>
    </citation>
    <scope>NUCLEOTIDE SEQUENCE</scope>
</reference>
<organism evidence="2 3">
    <name type="scientific">Trichonephila clavata</name>
    <name type="common">Joro spider</name>
    <name type="synonym">Nephila clavata</name>
    <dbReference type="NCBI Taxonomy" id="2740835"/>
    <lineage>
        <taxon>Eukaryota</taxon>
        <taxon>Metazoa</taxon>
        <taxon>Ecdysozoa</taxon>
        <taxon>Arthropoda</taxon>
        <taxon>Chelicerata</taxon>
        <taxon>Arachnida</taxon>
        <taxon>Araneae</taxon>
        <taxon>Araneomorphae</taxon>
        <taxon>Entelegynae</taxon>
        <taxon>Araneoidea</taxon>
        <taxon>Nephilidae</taxon>
        <taxon>Trichonephila</taxon>
    </lineage>
</organism>
<dbReference type="Proteomes" id="UP000887116">
    <property type="component" value="Unassembled WGS sequence"/>
</dbReference>
<proteinExistence type="predicted"/>
<feature type="region of interest" description="Disordered" evidence="1">
    <location>
        <begin position="1"/>
        <end position="75"/>
    </location>
</feature>
<evidence type="ECO:0000313" key="3">
    <source>
        <dbReference type="Proteomes" id="UP000887116"/>
    </source>
</evidence>
<evidence type="ECO:0000313" key="2">
    <source>
        <dbReference type="EMBL" id="GFR34120.1"/>
    </source>
</evidence>
<dbReference type="OrthoDB" id="3355217at2759"/>